<dbReference type="AlphaFoldDB" id="A0A6J7E065"/>
<evidence type="ECO:0000313" key="1">
    <source>
        <dbReference type="EMBL" id="CAB4876417.1"/>
    </source>
</evidence>
<proteinExistence type="predicted"/>
<organism evidence="1">
    <name type="scientific">freshwater metagenome</name>
    <dbReference type="NCBI Taxonomy" id="449393"/>
    <lineage>
        <taxon>unclassified sequences</taxon>
        <taxon>metagenomes</taxon>
        <taxon>ecological metagenomes</taxon>
    </lineage>
</organism>
<reference evidence="1" key="1">
    <citation type="submission" date="2020-05" db="EMBL/GenBank/DDBJ databases">
        <authorList>
            <person name="Chiriac C."/>
            <person name="Salcher M."/>
            <person name="Ghai R."/>
            <person name="Kavagutti S V."/>
        </authorList>
    </citation>
    <scope>NUCLEOTIDE SEQUENCE</scope>
</reference>
<protein>
    <submittedName>
        <fullName evidence="1">Unannotated protein</fullName>
    </submittedName>
</protein>
<sequence length="271" mass="30650">MNQKSSWEEELIKYCRDFNIPIDYLSDILRDSKVNPMIRGKGFEFSTLVAFQNILRTDIWEVSKPNMNAQAMQHDVDILVKHIPSGKTISVECKLSKKDSFRISKTGEITAAVKCMRSRTLGQEIIEDRAPIMGVTVEQLNAHKDNYLTTDFDVVASSFGNAFYTTDKESGEYIWTPASSHQEVIEKILQNPNVDLKKAAFDYILVAKASDLSPSAGFYPCARKTCKHRDSCAFIPNYPVVKFDNRSGAPIKPWNSLRALEDVLLEVLSKK</sequence>
<name>A0A6J7E065_9ZZZZ</name>
<gene>
    <name evidence="1" type="ORF">UFOPK3342_01286</name>
</gene>
<accession>A0A6J7E065</accession>
<dbReference type="EMBL" id="CAFBLH010000051">
    <property type="protein sequence ID" value="CAB4876417.1"/>
    <property type="molecule type" value="Genomic_DNA"/>
</dbReference>